<reference evidence="4" key="2">
    <citation type="submission" date="2020-09" db="EMBL/GenBank/DDBJ databases">
        <authorList>
            <person name="Sun Q."/>
            <person name="Kim S."/>
        </authorList>
    </citation>
    <scope>NUCLEOTIDE SEQUENCE</scope>
    <source>
        <strain evidence="4">KCTC 12870</strain>
    </source>
</reference>
<dbReference type="GO" id="GO:0016829">
    <property type="term" value="F:lyase activity"/>
    <property type="evidence" value="ECO:0007669"/>
    <property type="project" value="UniProtKB-KW"/>
</dbReference>
<dbReference type="InterPro" id="IPR029045">
    <property type="entry name" value="ClpP/crotonase-like_dom_sf"/>
</dbReference>
<gene>
    <name evidence="4" type="ORF">GCM10007047_17630</name>
</gene>
<evidence type="ECO:0000256" key="1">
    <source>
        <dbReference type="ARBA" id="ARBA00005254"/>
    </source>
</evidence>
<dbReference type="PANTHER" id="PTHR11941:SF54">
    <property type="entry name" value="ENOYL-COA HYDRATASE, MITOCHONDRIAL"/>
    <property type="match status" value="1"/>
</dbReference>
<accession>A0A8J3GDH7</accession>
<dbReference type="SUPFAM" id="SSF52096">
    <property type="entry name" value="ClpP/crotonase"/>
    <property type="match status" value="1"/>
</dbReference>
<comment type="caution">
    <text evidence="4">The sequence shown here is derived from an EMBL/GenBank/DDBJ whole genome shotgun (WGS) entry which is preliminary data.</text>
</comment>
<evidence type="ECO:0000256" key="2">
    <source>
        <dbReference type="ARBA" id="ARBA00023239"/>
    </source>
</evidence>
<dbReference type="CDD" id="cd06558">
    <property type="entry name" value="crotonase-like"/>
    <property type="match status" value="1"/>
</dbReference>
<dbReference type="Proteomes" id="UP000642829">
    <property type="component" value="Unassembled WGS sequence"/>
</dbReference>
<dbReference type="InterPro" id="IPR018376">
    <property type="entry name" value="Enoyl-CoA_hyd/isom_CS"/>
</dbReference>
<proteinExistence type="inferred from homology"/>
<protein>
    <submittedName>
        <fullName evidence="4">Enoyl-CoA hydratase</fullName>
    </submittedName>
</protein>
<dbReference type="Pfam" id="PF00378">
    <property type="entry name" value="ECH_1"/>
    <property type="match status" value="1"/>
</dbReference>
<dbReference type="FunFam" id="3.90.226.10:FF:000009">
    <property type="entry name" value="Carnitinyl-CoA dehydratase"/>
    <property type="match status" value="1"/>
</dbReference>
<dbReference type="RefSeq" id="WP_189514193.1">
    <property type="nucleotide sequence ID" value="NZ_BMXG01000009.1"/>
</dbReference>
<sequence>MIYENIILSIEAGVATLTFNRPSKLNAMNAHMMNEIIAALEQTNIDEKVRVVVITGAGKAFMAGADIVEYAQQTKSNFNRFQNRGRCLYAAIEGHRCPVVAALNGVAFGGGFEISLACDMILAVAGSQAGLPEILLNLIPGGGGTQRLPKKLGINRAMELLLTGKGTSVEQLQAWGIINHIYPEDSFAEDVRQFAKALAERAPEPVRLLKQLARSAWGGVDSANLAIENQLLETYYLSDAGQQQIQAFCQRSLERSQRKAKTGS</sequence>
<dbReference type="PROSITE" id="PS00166">
    <property type="entry name" value="ENOYL_COA_HYDRATASE"/>
    <property type="match status" value="1"/>
</dbReference>
<evidence type="ECO:0000256" key="3">
    <source>
        <dbReference type="RuleBase" id="RU003707"/>
    </source>
</evidence>
<dbReference type="Gene3D" id="3.90.226.10">
    <property type="entry name" value="2-enoyl-CoA Hydratase, Chain A, domain 1"/>
    <property type="match status" value="1"/>
</dbReference>
<name>A0A8J3GDH7_9BACT</name>
<organism evidence="4 5">
    <name type="scientific">Cerasicoccus arenae</name>
    <dbReference type="NCBI Taxonomy" id="424488"/>
    <lineage>
        <taxon>Bacteria</taxon>
        <taxon>Pseudomonadati</taxon>
        <taxon>Verrucomicrobiota</taxon>
        <taxon>Opitutia</taxon>
        <taxon>Puniceicoccales</taxon>
        <taxon>Cerasicoccaceae</taxon>
        <taxon>Cerasicoccus</taxon>
    </lineage>
</organism>
<dbReference type="AlphaFoldDB" id="A0A8J3GDH7"/>
<dbReference type="PANTHER" id="PTHR11941">
    <property type="entry name" value="ENOYL-COA HYDRATASE-RELATED"/>
    <property type="match status" value="1"/>
</dbReference>
<dbReference type="GO" id="GO:0006635">
    <property type="term" value="P:fatty acid beta-oxidation"/>
    <property type="evidence" value="ECO:0007669"/>
    <property type="project" value="TreeGrafter"/>
</dbReference>
<comment type="similarity">
    <text evidence="1 3">Belongs to the enoyl-CoA hydratase/isomerase family.</text>
</comment>
<evidence type="ECO:0000313" key="4">
    <source>
        <dbReference type="EMBL" id="GHC01571.1"/>
    </source>
</evidence>
<reference evidence="4" key="1">
    <citation type="journal article" date="2014" name="Int. J. Syst. Evol. Microbiol.">
        <title>Complete genome sequence of Corynebacterium casei LMG S-19264T (=DSM 44701T), isolated from a smear-ripened cheese.</title>
        <authorList>
            <consortium name="US DOE Joint Genome Institute (JGI-PGF)"/>
            <person name="Walter F."/>
            <person name="Albersmeier A."/>
            <person name="Kalinowski J."/>
            <person name="Ruckert C."/>
        </authorList>
    </citation>
    <scope>NUCLEOTIDE SEQUENCE</scope>
    <source>
        <strain evidence="4">KCTC 12870</strain>
    </source>
</reference>
<dbReference type="EMBL" id="BMXG01000009">
    <property type="protein sequence ID" value="GHC01571.1"/>
    <property type="molecule type" value="Genomic_DNA"/>
</dbReference>
<evidence type="ECO:0000313" key="5">
    <source>
        <dbReference type="Proteomes" id="UP000642829"/>
    </source>
</evidence>
<keyword evidence="2" id="KW-0456">Lyase</keyword>
<keyword evidence="5" id="KW-1185">Reference proteome</keyword>
<dbReference type="InterPro" id="IPR001753">
    <property type="entry name" value="Enoyl-CoA_hydra/iso"/>
</dbReference>